<organism evidence="3 4">
    <name type="scientific">Phyllosticta paracitricarpa</name>
    <dbReference type="NCBI Taxonomy" id="2016321"/>
    <lineage>
        <taxon>Eukaryota</taxon>
        <taxon>Fungi</taxon>
        <taxon>Dikarya</taxon>
        <taxon>Ascomycota</taxon>
        <taxon>Pezizomycotina</taxon>
        <taxon>Dothideomycetes</taxon>
        <taxon>Dothideomycetes incertae sedis</taxon>
        <taxon>Botryosphaeriales</taxon>
        <taxon>Phyllostictaceae</taxon>
        <taxon>Phyllosticta</taxon>
    </lineage>
</organism>
<evidence type="ECO:0000313" key="4">
    <source>
        <dbReference type="Proteomes" id="UP001367316"/>
    </source>
</evidence>
<gene>
    <name evidence="3" type="ORF">JOL62DRAFT_564830</name>
</gene>
<keyword evidence="4" id="KW-1185">Reference proteome</keyword>
<proteinExistence type="predicted"/>
<feature type="signal peptide" evidence="2">
    <location>
        <begin position="1"/>
        <end position="25"/>
    </location>
</feature>
<accession>A0ABR1NGN6</accession>
<feature type="chain" id="PRO_5046380938" evidence="2">
    <location>
        <begin position="26"/>
        <end position="193"/>
    </location>
</feature>
<comment type="caution">
    <text evidence="3">The sequence shown here is derived from an EMBL/GenBank/DDBJ whole genome shotgun (WGS) entry which is preliminary data.</text>
</comment>
<dbReference type="EMBL" id="JBBPBF010000004">
    <property type="protein sequence ID" value="KAK7614358.1"/>
    <property type="molecule type" value="Genomic_DNA"/>
</dbReference>
<name>A0ABR1NGN6_9PEZI</name>
<reference evidence="3 4" key="1">
    <citation type="submission" date="2024-04" db="EMBL/GenBank/DDBJ databases">
        <title>Phyllosticta paracitricarpa is synonymous to the EU quarantine fungus P. citricarpa based on phylogenomic analyses.</title>
        <authorList>
            <consortium name="Lawrence Berkeley National Laboratory"/>
            <person name="Van ingen-buijs V.A."/>
            <person name="Van westerhoven A.C."/>
            <person name="Haridas S."/>
            <person name="Skiadas P."/>
            <person name="Martin F."/>
            <person name="Groenewald J.Z."/>
            <person name="Crous P.W."/>
            <person name="Seidl M.F."/>
        </authorList>
    </citation>
    <scope>NUCLEOTIDE SEQUENCE [LARGE SCALE GENOMIC DNA]</scope>
    <source>
        <strain evidence="3 4">CBS 141358</strain>
    </source>
</reference>
<dbReference type="Proteomes" id="UP001367316">
    <property type="component" value="Unassembled WGS sequence"/>
</dbReference>
<keyword evidence="2" id="KW-0732">Signal</keyword>
<evidence type="ECO:0000256" key="2">
    <source>
        <dbReference type="SAM" id="SignalP"/>
    </source>
</evidence>
<evidence type="ECO:0000313" key="3">
    <source>
        <dbReference type="EMBL" id="KAK7614358.1"/>
    </source>
</evidence>
<sequence>MARLPFFSFLVYFLLRLVTLDLSVAQSPTNHDDGGVTASTASRLLPSSGPSAKAVKSLEPPHLADAAIEELRDAVSALQESLALLMSLPASSALAAVVDLDVEDAEDDRETQVMSCTASKCPMEYAMASEEMGCTLELMTTDAAPTTISTDPPKLSEPTPQLLSCPSCSVPMCPPLQSTLLGAAHSWVASIYR</sequence>
<protein>
    <submittedName>
        <fullName evidence="3">Uncharacterized protein</fullName>
    </submittedName>
</protein>
<feature type="region of interest" description="Disordered" evidence="1">
    <location>
        <begin position="29"/>
        <end position="58"/>
    </location>
</feature>
<evidence type="ECO:0000256" key="1">
    <source>
        <dbReference type="SAM" id="MobiDB-lite"/>
    </source>
</evidence>